<dbReference type="PANTHER" id="PTHR19288">
    <property type="entry name" value="4-NITROPHENYLPHOSPHATASE-RELATED"/>
    <property type="match status" value="1"/>
</dbReference>
<keyword evidence="6" id="KW-0378">Hydrolase</keyword>
<comment type="similarity">
    <text evidence="2">Belongs to the HAD-like hydrolase superfamily.</text>
</comment>
<keyword evidence="4" id="KW-0460">Magnesium</keyword>
<dbReference type="SFLD" id="SFLDS00003">
    <property type="entry name" value="Haloacid_Dehalogenase"/>
    <property type="match status" value="1"/>
</dbReference>
<evidence type="ECO:0000256" key="5">
    <source>
        <dbReference type="ARBA" id="ARBA00039666"/>
    </source>
</evidence>
<dbReference type="GO" id="GO:0046872">
    <property type="term" value="F:metal ion binding"/>
    <property type="evidence" value="ECO:0007669"/>
    <property type="project" value="UniProtKB-KW"/>
</dbReference>
<dbReference type="InterPro" id="IPR023214">
    <property type="entry name" value="HAD_sf"/>
</dbReference>
<accession>A0A0W8FE41</accession>
<dbReference type="Pfam" id="PF13344">
    <property type="entry name" value="Hydrolase_6"/>
    <property type="match status" value="1"/>
</dbReference>
<dbReference type="InterPro" id="IPR006355">
    <property type="entry name" value="LHPP/HDHD2"/>
</dbReference>
<dbReference type="PANTHER" id="PTHR19288:SF46">
    <property type="entry name" value="HALOACID DEHALOGENASE-LIKE HYDROLASE DOMAIN-CONTAINING PROTEIN 2"/>
    <property type="match status" value="1"/>
</dbReference>
<dbReference type="InterPro" id="IPR006357">
    <property type="entry name" value="HAD-SF_hydro_IIA"/>
</dbReference>
<evidence type="ECO:0000313" key="6">
    <source>
        <dbReference type="EMBL" id="KUG19124.1"/>
    </source>
</evidence>
<dbReference type="InterPro" id="IPR036412">
    <property type="entry name" value="HAD-like_sf"/>
</dbReference>
<name>A0A0W8FE41_9ZZZZ</name>
<organism evidence="6">
    <name type="scientific">hydrocarbon metagenome</name>
    <dbReference type="NCBI Taxonomy" id="938273"/>
    <lineage>
        <taxon>unclassified sequences</taxon>
        <taxon>metagenomes</taxon>
        <taxon>ecological metagenomes</taxon>
    </lineage>
</organism>
<dbReference type="SUPFAM" id="SSF56784">
    <property type="entry name" value="HAD-like"/>
    <property type="match status" value="1"/>
</dbReference>
<dbReference type="NCBIfam" id="TIGR01460">
    <property type="entry name" value="HAD-SF-IIA"/>
    <property type="match status" value="1"/>
</dbReference>
<proteinExistence type="inferred from homology"/>
<dbReference type="Gene3D" id="3.40.50.1000">
    <property type="entry name" value="HAD superfamily/HAD-like"/>
    <property type="match status" value="2"/>
</dbReference>
<sequence>MEQNRTPAGRPYAGEGGYLQMDIAAFLIDIDGVLHVGDRPVNGARESLRALEERGYPYRFVSNTTRRSRRSLAERLQGLGFSIPENAIVTAPLAAVALMKERGWTRCFLLSTGDVHRDFEEAGITLSEDEADVVVVADAGEHFTYERMNAAFRLLAEGAALMALEKDRCWMGSGGLMLSAGPFVAALEYAAGTRAEVVGKPSREFFALALEQMDADFETTAMIGDDVATDIGGAQACGMQGILAKTGKYREDAVRNSGIVPDLVIDSIADITDHL</sequence>
<comment type="cofactor">
    <cofactor evidence="1">
        <name>Mg(2+)</name>
        <dbReference type="ChEBI" id="CHEBI:18420"/>
    </cofactor>
</comment>
<evidence type="ECO:0000256" key="1">
    <source>
        <dbReference type="ARBA" id="ARBA00001946"/>
    </source>
</evidence>
<dbReference type="Pfam" id="PF13242">
    <property type="entry name" value="Hydrolase_like"/>
    <property type="match status" value="1"/>
</dbReference>
<reference evidence="6" key="1">
    <citation type="journal article" date="2015" name="Proc. Natl. Acad. Sci. U.S.A.">
        <title>Networks of energetic and metabolic interactions define dynamics in microbial communities.</title>
        <authorList>
            <person name="Embree M."/>
            <person name="Liu J.K."/>
            <person name="Al-Bassam M.M."/>
            <person name="Zengler K."/>
        </authorList>
    </citation>
    <scope>NUCLEOTIDE SEQUENCE</scope>
</reference>
<dbReference type="AlphaFoldDB" id="A0A0W8FE41"/>
<evidence type="ECO:0000256" key="2">
    <source>
        <dbReference type="ARBA" id="ARBA00007958"/>
    </source>
</evidence>
<dbReference type="NCBIfam" id="TIGR01458">
    <property type="entry name" value="HAD-SF-IIA-hyp3"/>
    <property type="match status" value="1"/>
</dbReference>
<dbReference type="GO" id="GO:0005737">
    <property type="term" value="C:cytoplasm"/>
    <property type="evidence" value="ECO:0007669"/>
    <property type="project" value="TreeGrafter"/>
</dbReference>
<protein>
    <recommendedName>
        <fullName evidence="5">Haloacid dehalogenase-like hydrolase domain-containing protein 2</fullName>
    </recommendedName>
</protein>
<comment type="caution">
    <text evidence="6">The sequence shown here is derived from an EMBL/GenBank/DDBJ whole genome shotgun (WGS) entry which is preliminary data.</text>
</comment>
<dbReference type="EMBL" id="LNQE01001324">
    <property type="protein sequence ID" value="KUG19124.1"/>
    <property type="molecule type" value="Genomic_DNA"/>
</dbReference>
<dbReference type="SFLD" id="SFLDG01139">
    <property type="entry name" value="C2.A:_Pyridoxal_Phosphate_Phos"/>
    <property type="match status" value="1"/>
</dbReference>
<keyword evidence="3" id="KW-0479">Metal-binding</keyword>
<evidence type="ECO:0000256" key="4">
    <source>
        <dbReference type="ARBA" id="ARBA00022842"/>
    </source>
</evidence>
<gene>
    <name evidence="6" type="ORF">ASZ90_011158</name>
</gene>
<evidence type="ECO:0000256" key="3">
    <source>
        <dbReference type="ARBA" id="ARBA00022723"/>
    </source>
</evidence>
<dbReference type="GO" id="GO:0016791">
    <property type="term" value="F:phosphatase activity"/>
    <property type="evidence" value="ECO:0007669"/>
    <property type="project" value="InterPro"/>
</dbReference>